<dbReference type="RefSeq" id="WP_008679854.1">
    <property type="nucleotide sequence ID" value="NZ_ANOH01000215.1"/>
</dbReference>
<dbReference type="Gene3D" id="2.60.120.430">
    <property type="entry name" value="Galactose-binding lectin"/>
    <property type="match status" value="1"/>
</dbReference>
<dbReference type="EMBL" id="ANOH01000215">
    <property type="protein sequence ID" value="EMI55470.1"/>
    <property type="molecule type" value="Genomic_DNA"/>
</dbReference>
<dbReference type="AlphaFoldDB" id="M5U206"/>
<keyword evidence="1" id="KW-0378">Hydrolase</keyword>
<feature type="domain" description="Glycoside hydrolase family 42 N-terminal" evidence="3">
    <location>
        <begin position="422"/>
        <end position="571"/>
    </location>
</feature>
<evidence type="ECO:0000313" key="4">
    <source>
        <dbReference type="EMBL" id="EMI55470.1"/>
    </source>
</evidence>
<name>M5U206_9BACT</name>
<gene>
    <name evidence="4" type="ORF">RSSM_03113</name>
</gene>
<dbReference type="Proteomes" id="UP000011885">
    <property type="component" value="Unassembled WGS sequence"/>
</dbReference>
<keyword evidence="2" id="KW-0326">Glycosidase</keyword>
<dbReference type="GO" id="GO:0009341">
    <property type="term" value="C:beta-galactosidase complex"/>
    <property type="evidence" value="ECO:0007669"/>
    <property type="project" value="InterPro"/>
</dbReference>
<dbReference type="InterPro" id="IPR013529">
    <property type="entry name" value="Glyco_hydro_42_N"/>
</dbReference>
<evidence type="ECO:0000256" key="1">
    <source>
        <dbReference type="ARBA" id="ARBA00022801"/>
    </source>
</evidence>
<dbReference type="GO" id="GO:0005975">
    <property type="term" value="P:carbohydrate metabolic process"/>
    <property type="evidence" value="ECO:0007669"/>
    <property type="project" value="InterPro"/>
</dbReference>
<dbReference type="InterPro" id="IPR017853">
    <property type="entry name" value="GH"/>
</dbReference>
<organism evidence="4 5">
    <name type="scientific">Rhodopirellula sallentina SM41</name>
    <dbReference type="NCBI Taxonomy" id="1263870"/>
    <lineage>
        <taxon>Bacteria</taxon>
        <taxon>Pseudomonadati</taxon>
        <taxon>Planctomycetota</taxon>
        <taxon>Planctomycetia</taxon>
        <taxon>Pirellulales</taxon>
        <taxon>Pirellulaceae</taxon>
        <taxon>Rhodopirellula</taxon>
    </lineage>
</organism>
<dbReference type="SUPFAM" id="SSF51445">
    <property type="entry name" value="(Trans)glycosidases"/>
    <property type="match status" value="1"/>
</dbReference>
<dbReference type="GO" id="GO:0004565">
    <property type="term" value="F:beta-galactosidase activity"/>
    <property type="evidence" value="ECO:0007669"/>
    <property type="project" value="InterPro"/>
</dbReference>
<comment type="caution">
    <text evidence="4">The sequence shown here is derived from an EMBL/GenBank/DDBJ whole genome shotgun (WGS) entry which is preliminary data.</text>
</comment>
<dbReference type="PATRIC" id="fig|1263870.3.peg.3303"/>
<evidence type="ECO:0000256" key="2">
    <source>
        <dbReference type="ARBA" id="ARBA00023295"/>
    </source>
</evidence>
<sequence length="697" mass="78957">MQSDLSKIQTTDAKVEIDRSDLQSRLRLQTGVKSRWPGVKMTPGDEPWNAKPYQTLSIDVTNLSDHSAEIGMKVQGLELVNENLLNRVDVVGPGQTRELSFPLYATPWRFDAEVETDAMNVSPGQMCIGSIGFIKAVTLYVRRPSHAHTLLLGDLRLSDPAEVREARNAFPIVDRYGQLIGHDWPGKIENDRQLKTTASSTGQANENASVSRRWSRYGGWTKADRREATDAFRTVKLDGKWWLIDPDGYLFWSHGVDCVSAQYSFTGVQDREHYFAWLPDNNTNRKTDISSDASDETKELLDPLGNYYHRAEWAHHEFYNSRVPFLSYNFFIANLHRRFGAQWPARFADQAHDRLRDWGLNTMAAWSDPAITSLKRTPYTAFCRLEGATMIAGSTSNWQRFVDVYSSDFPEVVDSALQTVSHCFDDPWCIGIFVDNELSFGEDYSLADGVLRSPATQPAKIKFCDWLKEKYLDIDALNQAWKTQYADWDSFLHSMQWPAGKANADDSPSLADRRVFSERLVDRYFSTIANRLHHLAPGRLYLGCRFFWMNDSALRIAAKHCDVISINHYHYLTDNLALPDGIDKPVVIGEFHFGATDRGMLHPTHLPADDQADRASKYEAYVTSALKHPAIVGTHWFQYVDMPVTGRGDGENANVGLVTITNTPYRELTDAIAHMGESMYELRSGKTNPNHNSASSK</sequence>
<dbReference type="Pfam" id="PF02449">
    <property type="entry name" value="Glyco_hydro_42"/>
    <property type="match status" value="1"/>
</dbReference>
<reference evidence="4 5" key="1">
    <citation type="journal article" date="2013" name="Mar. Genomics">
        <title>Expression of sulfatases in Rhodopirellula baltica and the diversity of sulfatases in the genus Rhodopirellula.</title>
        <authorList>
            <person name="Wegner C.E."/>
            <person name="Richter-Heitmann T."/>
            <person name="Klindworth A."/>
            <person name="Klockow C."/>
            <person name="Richter M."/>
            <person name="Achstetter T."/>
            <person name="Glockner F.O."/>
            <person name="Harder J."/>
        </authorList>
    </citation>
    <scope>NUCLEOTIDE SEQUENCE [LARGE SCALE GENOMIC DNA]</scope>
    <source>
        <strain evidence="4 5">SM41</strain>
    </source>
</reference>
<accession>M5U206</accession>
<keyword evidence="5" id="KW-1185">Reference proteome</keyword>
<evidence type="ECO:0000313" key="5">
    <source>
        <dbReference type="Proteomes" id="UP000011885"/>
    </source>
</evidence>
<protein>
    <submittedName>
        <fullName evidence="4">Beta-agarase</fullName>
    </submittedName>
</protein>
<proteinExistence type="predicted"/>
<evidence type="ECO:0000259" key="3">
    <source>
        <dbReference type="Pfam" id="PF02449"/>
    </source>
</evidence>
<dbReference type="Gene3D" id="3.20.20.80">
    <property type="entry name" value="Glycosidases"/>
    <property type="match status" value="1"/>
</dbReference>